<evidence type="ECO:0000256" key="3">
    <source>
        <dbReference type="ARBA" id="ARBA00022448"/>
    </source>
</evidence>
<feature type="transmembrane region" description="Helical" evidence="8">
    <location>
        <begin position="212"/>
        <end position="230"/>
    </location>
</feature>
<dbReference type="Gene3D" id="1.20.1250.20">
    <property type="entry name" value="MFS general substrate transporter like domains"/>
    <property type="match status" value="1"/>
</dbReference>
<feature type="transmembrane region" description="Helical" evidence="8">
    <location>
        <begin position="90"/>
        <end position="113"/>
    </location>
</feature>
<sequence length="488" mass="50452">MNARIAAPTHTDAATLGVRRRIAILATCCLSLFIVGIDTTGLNVALPSIASDLGASGSQLQWVIDAYTLVLASLLLLGGSMGDRFGRRRVFLTGLTVFALGSVLCSLAVSPAMLIGARMLQAVGGSMLNPVAMAIVTNTFTNPTERARAIGMWGAAFGLSMALGPVIGGALVHSFGWASIFWLNVPVCAVAIVLTLTLVPESRAERPRRPDPGAQLLILVFLATLTFAIIEGHGLGWSSAVVVGSFIVAAVSFTGLVILESRRTEPMIDLRFFGSAPFSSSVLTAILAFAAIGGFLLLNTLYLQQVRGLSPLEAGLMTLPMALLAPVSGWLVGSRGARMPMVLAGVAIVGAGLMLMRVRVDTSFEYLAVAYLLLGVGSGLVNAPITNAAVSGMPRAQAGVASGIASVSRQVGTSLGVAIFGAVAFREVGDQADLAAAARPAWLIMALCGLAIIVVGIAATGRWAASTLDRTRERILATETAPAVRAET</sequence>
<feature type="transmembrane region" description="Helical" evidence="8">
    <location>
        <begin position="441"/>
        <end position="465"/>
    </location>
</feature>
<keyword evidence="3" id="KW-0813">Transport</keyword>
<dbReference type="HOGENOM" id="CLU_000960_28_2_11"/>
<evidence type="ECO:0000313" key="10">
    <source>
        <dbReference type="EMBL" id="ACY21688.1"/>
    </source>
</evidence>
<dbReference type="RefSeq" id="WP_012834243.1">
    <property type="nucleotide sequence ID" value="NC_013441.1"/>
</dbReference>
<feature type="transmembrane region" description="Helical" evidence="8">
    <location>
        <begin position="119"/>
        <end position="140"/>
    </location>
</feature>
<evidence type="ECO:0000259" key="9">
    <source>
        <dbReference type="PROSITE" id="PS50850"/>
    </source>
</evidence>
<feature type="transmembrane region" description="Helical" evidence="8">
    <location>
        <begin position="60"/>
        <end position="78"/>
    </location>
</feature>
<organism evidence="10 11">
    <name type="scientific">Gordonia bronchialis (strain ATCC 25592 / DSM 43247 / BCRC 13721 / JCM 3198 / KCTC 3076 / NBRC 16047 / NCTC 10667)</name>
    <name type="common">Rhodococcus bronchialis</name>
    <dbReference type="NCBI Taxonomy" id="526226"/>
    <lineage>
        <taxon>Bacteria</taxon>
        <taxon>Bacillati</taxon>
        <taxon>Actinomycetota</taxon>
        <taxon>Actinomycetes</taxon>
        <taxon>Mycobacteriales</taxon>
        <taxon>Gordoniaceae</taxon>
        <taxon>Gordonia</taxon>
    </lineage>
</organism>
<feature type="transmembrane region" description="Helical" evidence="8">
    <location>
        <begin position="411"/>
        <end position="429"/>
    </location>
</feature>
<keyword evidence="6 8" id="KW-1133">Transmembrane helix</keyword>
<dbReference type="PROSITE" id="PS50850">
    <property type="entry name" value="MFS"/>
    <property type="match status" value="1"/>
</dbReference>
<dbReference type="PANTHER" id="PTHR42718:SF9">
    <property type="entry name" value="MAJOR FACILITATOR SUPERFAMILY MULTIDRUG TRANSPORTER MFSC"/>
    <property type="match status" value="1"/>
</dbReference>
<feature type="transmembrane region" description="Helical" evidence="8">
    <location>
        <begin position="181"/>
        <end position="200"/>
    </location>
</feature>
<evidence type="ECO:0000256" key="4">
    <source>
        <dbReference type="ARBA" id="ARBA00022475"/>
    </source>
</evidence>
<gene>
    <name evidence="10" type="ordered locus">Gbro_2447</name>
</gene>
<dbReference type="NCBIfam" id="TIGR00711">
    <property type="entry name" value="efflux_EmrB"/>
    <property type="match status" value="1"/>
</dbReference>
<evidence type="ECO:0000256" key="6">
    <source>
        <dbReference type="ARBA" id="ARBA00022989"/>
    </source>
</evidence>
<feature type="transmembrane region" description="Helical" evidence="8">
    <location>
        <begin position="314"/>
        <end position="333"/>
    </location>
</feature>
<reference evidence="10 11" key="2">
    <citation type="journal article" date="2010" name="Stand. Genomic Sci.">
        <title>Complete genome sequence of Gordonia bronchialis type strain (3410).</title>
        <authorList>
            <person name="Ivanova N."/>
            <person name="Sikorski J."/>
            <person name="Jando M."/>
            <person name="Lapidus A."/>
            <person name="Nolan M."/>
            <person name="Lucas S."/>
            <person name="Del Rio T.G."/>
            <person name="Tice H."/>
            <person name="Copeland A."/>
            <person name="Cheng J.F."/>
            <person name="Chen F."/>
            <person name="Bruce D."/>
            <person name="Goodwin L."/>
            <person name="Pitluck S."/>
            <person name="Mavromatis K."/>
            <person name="Ovchinnikova G."/>
            <person name="Pati A."/>
            <person name="Chen A."/>
            <person name="Palaniappan K."/>
            <person name="Land M."/>
            <person name="Hauser L."/>
            <person name="Chang Y.J."/>
            <person name="Jeffries C.D."/>
            <person name="Chain P."/>
            <person name="Saunders E."/>
            <person name="Han C."/>
            <person name="Detter J.C."/>
            <person name="Brettin T."/>
            <person name="Rohde M."/>
            <person name="Goker M."/>
            <person name="Bristow J."/>
            <person name="Eisen J.A."/>
            <person name="Markowitz V."/>
            <person name="Hugenholtz P."/>
            <person name="Klenk H.P."/>
            <person name="Kyrpides N.C."/>
        </authorList>
    </citation>
    <scope>NUCLEOTIDE SEQUENCE [LARGE SCALE GENOMIC DNA]</scope>
    <source>
        <strain evidence="11">ATCC 25592 / DSM 43247 / BCRC 13721 / JCM 3198 / KCTC 3076 / NBRC 16047 / NCTC 10667</strain>
    </source>
</reference>
<dbReference type="STRING" id="526226.Gbro_2447"/>
<feature type="transmembrane region" description="Helical" evidence="8">
    <location>
        <begin position="236"/>
        <end position="259"/>
    </location>
</feature>
<comment type="subcellular location">
    <subcellularLocation>
        <location evidence="1">Cell membrane</location>
        <topology evidence="1">Multi-pass membrane protein</topology>
    </subcellularLocation>
</comment>
<dbReference type="PRINTS" id="PR01036">
    <property type="entry name" value="TCRTETB"/>
</dbReference>
<dbReference type="InterPro" id="IPR011701">
    <property type="entry name" value="MFS"/>
</dbReference>
<dbReference type="eggNOG" id="COG0477">
    <property type="taxonomic scope" value="Bacteria"/>
</dbReference>
<evidence type="ECO:0000256" key="7">
    <source>
        <dbReference type="ARBA" id="ARBA00023136"/>
    </source>
</evidence>
<dbReference type="SUPFAM" id="SSF103473">
    <property type="entry name" value="MFS general substrate transporter"/>
    <property type="match status" value="1"/>
</dbReference>
<dbReference type="Pfam" id="PF07690">
    <property type="entry name" value="MFS_1"/>
    <property type="match status" value="1"/>
</dbReference>
<evidence type="ECO:0000256" key="8">
    <source>
        <dbReference type="SAM" id="Phobius"/>
    </source>
</evidence>
<evidence type="ECO:0000313" key="11">
    <source>
        <dbReference type="Proteomes" id="UP000001219"/>
    </source>
</evidence>
<dbReference type="GO" id="GO:0022857">
    <property type="term" value="F:transmembrane transporter activity"/>
    <property type="evidence" value="ECO:0007669"/>
    <property type="project" value="InterPro"/>
</dbReference>
<comment type="similarity">
    <text evidence="2">Belongs to the major facilitator superfamily. EmrB family.</text>
</comment>
<dbReference type="KEGG" id="gbr:Gbro_2447"/>
<dbReference type="GO" id="GO:0005886">
    <property type="term" value="C:plasma membrane"/>
    <property type="evidence" value="ECO:0007669"/>
    <property type="project" value="UniProtKB-SubCell"/>
</dbReference>
<feature type="domain" description="Major facilitator superfamily (MFS) profile" evidence="9">
    <location>
        <begin position="24"/>
        <end position="464"/>
    </location>
</feature>
<evidence type="ECO:0000256" key="5">
    <source>
        <dbReference type="ARBA" id="ARBA00022692"/>
    </source>
</evidence>
<feature type="transmembrane region" description="Helical" evidence="8">
    <location>
        <begin position="340"/>
        <end position="360"/>
    </location>
</feature>
<dbReference type="EMBL" id="CP001802">
    <property type="protein sequence ID" value="ACY21688.1"/>
    <property type="molecule type" value="Genomic_DNA"/>
</dbReference>
<name>D0LDR5_GORB4</name>
<dbReference type="CDD" id="cd17321">
    <property type="entry name" value="MFS_MMR_MDR_like"/>
    <property type="match status" value="1"/>
</dbReference>
<dbReference type="InterPro" id="IPR004638">
    <property type="entry name" value="EmrB-like"/>
</dbReference>
<proteinExistence type="inferred from homology"/>
<reference evidence="11" key="1">
    <citation type="submission" date="2009-10" db="EMBL/GenBank/DDBJ databases">
        <title>The complete chromosome of Gordonia bronchialis DSM 43247.</title>
        <authorList>
            <consortium name="US DOE Joint Genome Institute (JGI-PGF)"/>
            <person name="Lucas S."/>
            <person name="Copeland A."/>
            <person name="Lapidus A."/>
            <person name="Glavina del Rio T."/>
            <person name="Dalin E."/>
            <person name="Tice H."/>
            <person name="Bruce D."/>
            <person name="Goodwin L."/>
            <person name="Pitluck S."/>
            <person name="Kyrpides N."/>
            <person name="Mavromatis K."/>
            <person name="Ivanova N."/>
            <person name="Ovchinnikova G."/>
            <person name="Saunders E."/>
            <person name="Brettin T."/>
            <person name="Detter J.C."/>
            <person name="Han C."/>
            <person name="Larimer F."/>
            <person name="Land M."/>
            <person name="Hauser L."/>
            <person name="Markowitz V."/>
            <person name="Cheng J.-F."/>
            <person name="Hugenholtz P."/>
            <person name="Woyke T."/>
            <person name="Wu D."/>
            <person name="Jando M."/>
            <person name="Schneider S."/>
            <person name="Goeker M."/>
            <person name="Klenk H.-P."/>
            <person name="Eisen J.A."/>
        </authorList>
    </citation>
    <scope>NUCLEOTIDE SEQUENCE [LARGE SCALE GENOMIC DNA]</scope>
    <source>
        <strain evidence="11">ATCC 25592 / DSM 43247 / BCRC 13721 / JCM 3198 / KCTC 3076 / NBRC 16047 / NCTC 10667</strain>
    </source>
</reference>
<keyword evidence="7 8" id="KW-0472">Membrane</keyword>
<dbReference type="InterPro" id="IPR020846">
    <property type="entry name" value="MFS_dom"/>
</dbReference>
<protein>
    <submittedName>
        <fullName evidence="10">Drug resistance transporter, EmrB/QacA subfamily</fullName>
    </submittedName>
</protein>
<feature type="transmembrane region" description="Helical" evidence="8">
    <location>
        <begin position="280"/>
        <end position="302"/>
    </location>
</feature>
<evidence type="ECO:0000256" key="2">
    <source>
        <dbReference type="ARBA" id="ARBA00008537"/>
    </source>
</evidence>
<dbReference type="Proteomes" id="UP000001219">
    <property type="component" value="Chromosome"/>
</dbReference>
<evidence type="ECO:0000256" key="1">
    <source>
        <dbReference type="ARBA" id="ARBA00004651"/>
    </source>
</evidence>
<accession>D0LDR5</accession>
<keyword evidence="11" id="KW-1185">Reference proteome</keyword>
<dbReference type="InterPro" id="IPR036259">
    <property type="entry name" value="MFS_trans_sf"/>
</dbReference>
<feature type="transmembrane region" description="Helical" evidence="8">
    <location>
        <begin position="152"/>
        <end position="175"/>
    </location>
</feature>
<keyword evidence="4" id="KW-1003">Cell membrane</keyword>
<dbReference type="Gene3D" id="1.20.1720.10">
    <property type="entry name" value="Multidrug resistance protein D"/>
    <property type="match status" value="1"/>
</dbReference>
<dbReference type="PANTHER" id="PTHR42718">
    <property type="entry name" value="MAJOR FACILITATOR SUPERFAMILY MULTIDRUG TRANSPORTER MFSC"/>
    <property type="match status" value="1"/>
</dbReference>
<keyword evidence="5 8" id="KW-0812">Transmembrane</keyword>
<feature type="transmembrane region" description="Helical" evidence="8">
    <location>
        <begin position="21"/>
        <end position="40"/>
    </location>
</feature>
<dbReference type="AlphaFoldDB" id="D0LDR5"/>
<feature type="transmembrane region" description="Helical" evidence="8">
    <location>
        <begin position="366"/>
        <end position="390"/>
    </location>
</feature>